<accession>A0A9P9CYW9</accession>
<feature type="domain" description="NmrA-like" evidence="3">
    <location>
        <begin position="6"/>
        <end position="225"/>
    </location>
</feature>
<dbReference type="OrthoDB" id="9974981at2759"/>
<protein>
    <recommendedName>
        <fullName evidence="3">NmrA-like domain-containing protein</fullName>
    </recommendedName>
</protein>
<evidence type="ECO:0000259" key="3">
    <source>
        <dbReference type="Pfam" id="PF05368"/>
    </source>
</evidence>
<evidence type="ECO:0000256" key="1">
    <source>
        <dbReference type="ARBA" id="ARBA00022857"/>
    </source>
</evidence>
<dbReference type="GO" id="GO:0016491">
    <property type="term" value="F:oxidoreductase activity"/>
    <property type="evidence" value="ECO:0007669"/>
    <property type="project" value="UniProtKB-KW"/>
</dbReference>
<dbReference type="SUPFAM" id="SSF51735">
    <property type="entry name" value="NAD(P)-binding Rossmann-fold domains"/>
    <property type="match status" value="1"/>
</dbReference>
<dbReference type="Gene3D" id="3.40.50.720">
    <property type="entry name" value="NAD(P)-binding Rossmann-like Domain"/>
    <property type="match status" value="1"/>
</dbReference>
<gene>
    <name evidence="4" type="ORF">EDB81DRAFT_426715</name>
</gene>
<dbReference type="Proteomes" id="UP000738349">
    <property type="component" value="Unassembled WGS sequence"/>
</dbReference>
<organism evidence="4 5">
    <name type="scientific">Dactylonectria macrodidyma</name>
    <dbReference type="NCBI Taxonomy" id="307937"/>
    <lineage>
        <taxon>Eukaryota</taxon>
        <taxon>Fungi</taxon>
        <taxon>Dikarya</taxon>
        <taxon>Ascomycota</taxon>
        <taxon>Pezizomycotina</taxon>
        <taxon>Sordariomycetes</taxon>
        <taxon>Hypocreomycetidae</taxon>
        <taxon>Hypocreales</taxon>
        <taxon>Nectriaceae</taxon>
        <taxon>Dactylonectria</taxon>
    </lineage>
</organism>
<dbReference type="CDD" id="cd05259">
    <property type="entry name" value="PCBER_SDR_a"/>
    <property type="match status" value="1"/>
</dbReference>
<dbReference type="InterPro" id="IPR045312">
    <property type="entry name" value="PCBER-like"/>
</dbReference>
<keyword evidence="5" id="KW-1185">Reference proteome</keyword>
<dbReference type="PANTHER" id="PTHR47706">
    <property type="entry name" value="NMRA-LIKE FAMILY PROTEIN"/>
    <property type="match status" value="1"/>
</dbReference>
<keyword evidence="2" id="KW-0560">Oxidoreductase</keyword>
<name>A0A9P9CYW9_9HYPO</name>
<dbReference type="InterPro" id="IPR051609">
    <property type="entry name" value="NmrA/Isoflavone_reductase-like"/>
</dbReference>
<evidence type="ECO:0000313" key="4">
    <source>
        <dbReference type="EMBL" id="KAH7109539.1"/>
    </source>
</evidence>
<evidence type="ECO:0000256" key="2">
    <source>
        <dbReference type="ARBA" id="ARBA00023002"/>
    </source>
</evidence>
<keyword evidence="1" id="KW-0521">NADP</keyword>
<dbReference type="PANTHER" id="PTHR47706:SF1">
    <property type="entry name" value="CIPA-LIKE, PUTATIVE (AFU_ORTHOLOGUE AFUA_1G12460)-RELATED"/>
    <property type="match status" value="1"/>
</dbReference>
<proteinExistence type="predicted"/>
<dbReference type="AlphaFoldDB" id="A0A9P9CYW9"/>
<dbReference type="InterPro" id="IPR008030">
    <property type="entry name" value="NmrA-like"/>
</dbReference>
<comment type="caution">
    <text evidence="4">The sequence shown here is derived from an EMBL/GenBank/DDBJ whole genome shotgun (WGS) entry which is preliminary data.</text>
</comment>
<dbReference type="EMBL" id="JAGMUV010000051">
    <property type="protein sequence ID" value="KAH7109539.1"/>
    <property type="molecule type" value="Genomic_DNA"/>
</dbReference>
<sequence length="305" mass="32611">MTGFTRVAHVGAGGSLGAVVLKELVDAGLDVTVLVRTAGNLPANYSSKVKEVVVDYNSESSLADALCGQEAVVSTMGSLAVGGQEKVIKAAISAGVKRFIPSEFGADLKQPSVRSFPTYGDKVKIEDMLEQEARKTDLSYTIVYNNLFLDWGLQAGFLADLAGKKATLYAGGLFPVSMTRLSTVGKGVVGVLKNPEQTKNQHMRIHDGRLSMKDLVEAVQEVTGAEGWTITEENPADAVAKSNKALSQGIFEDWVFLGYISVASQTEEHGPGFEVVQNELLGLKEHSTDEMKSLAKEIAKSILSK</sequence>
<reference evidence="4" key="1">
    <citation type="journal article" date="2021" name="Nat. Commun.">
        <title>Genetic determinants of endophytism in the Arabidopsis root mycobiome.</title>
        <authorList>
            <person name="Mesny F."/>
            <person name="Miyauchi S."/>
            <person name="Thiergart T."/>
            <person name="Pickel B."/>
            <person name="Atanasova L."/>
            <person name="Karlsson M."/>
            <person name="Huettel B."/>
            <person name="Barry K.W."/>
            <person name="Haridas S."/>
            <person name="Chen C."/>
            <person name="Bauer D."/>
            <person name="Andreopoulos W."/>
            <person name="Pangilinan J."/>
            <person name="LaButti K."/>
            <person name="Riley R."/>
            <person name="Lipzen A."/>
            <person name="Clum A."/>
            <person name="Drula E."/>
            <person name="Henrissat B."/>
            <person name="Kohler A."/>
            <person name="Grigoriev I.V."/>
            <person name="Martin F.M."/>
            <person name="Hacquard S."/>
        </authorList>
    </citation>
    <scope>NUCLEOTIDE SEQUENCE</scope>
    <source>
        <strain evidence="4">MPI-CAGE-AT-0147</strain>
    </source>
</reference>
<dbReference type="Pfam" id="PF05368">
    <property type="entry name" value="NmrA"/>
    <property type="match status" value="1"/>
</dbReference>
<evidence type="ECO:0000313" key="5">
    <source>
        <dbReference type="Proteomes" id="UP000738349"/>
    </source>
</evidence>
<dbReference type="InterPro" id="IPR036291">
    <property type="entry name" value="NAD(P)-bd_dom_sf"/>
</dbReference>